<organism evidence="1 2">
    <name type="scientific">Gordonia phage Morgana</name>
    <dbReference type="NCBI Taxonomy" id="3137292"/>
    <lineage>
        <taxon>Viruses</taxon>
        <taxon>Duplodnaviria</taxon>
        <taxon>Heunggongvirae</taxon>
        <taxon>Uroviricota</taxon>
        <taxon>Caudoviricetes</taxon>
        <taxon>Kruegerviridae</taxon>
        <taxon>Cafassovirus</taxon>
        <taxon>Cafassovirus morgana</taxon>
    </lineage>
</organism>
<sequence>MTMGSHQSAHMDSDTWLTPPHILAPLGAFDLDPCAAPEPRPWVTAARHIALPEDGLAADWEGRVWLNPPYSREAVKWLRRLADHGTGTALVFARTETSWFVETVWQRASAVLFLHGRIHFHRADGTRAAANAGAPSCLVAYGPTDFWRLRMAAQQNLLPGTFVALRGEGIAA</sequence>
<proteinExistence type="predicted"/>
<dbReference type="Proteomes" id="UP001494874">
    <property type="component" value="Segment"/>
</dbReference>
<evidence type="ECO:0000313" key="1">
    <source>
        <dbReference type="EMBL" id="XAO35547.1"/>
    </source>
</evidence>
<reference evidence="1 2" key="1">
    <citation type="submission" date="2024-03" db="EMBL/GenBank/DDBJ databases">
        <authorList>
            <person name="Shriver K.J."/>
            <person name="Jarquin D.M."/>
            <person name="Bolanos-Abarca L."/>
            <person name="Cohen Z.M."/>
            <person name="Hayes E."/>
            <person name="Mustafa Y."/>
            <person name="Pacheco-Mendoza M."/>
            <person name="Broussard A.C."/>
            <person name="Fogarty M.P."/>
            <person name="Ko C."/>
            <person name="Russell D.A."/>
            <person name="Jacobs-Sera D."/>
            <person name="Hatfull G.F."/>
        </authorList>
    </citation>
    <scope>NUCLEOTIDE SEQUENCE [LARGE SCALE GENOMIC DNA]</scope>
</reference>
<dbReference type="GO" id="GO:0032259">
    <property type="term" value="P:methylation"/>
    <property type="evidence" value="ECO:0007669"/>
    <property type="project" value="UniProtKB-KW"/>
</dbReference>
<dbReference type="EMBL" id="PP537962">
    <property type="protein sequence ID" value="XAO35547.1"/>
    <property type="molecule type" value="Genomic_DNA"/>
</dbReference>
<keyword evidence="1" id="KW-0489">Methyltransferase</keyword>
<dbReference type="GO" id="GO:0009007">
    <property type="term" value="F:site-specific DNA-methyltransferase (adenine-specific) activity"/>
    <property type="evidence" value="ECO:0007669"/>
    <property type="project" value="InterPro"/>
</dbReference>
<dbReference type="GO" id="GO:0009307">
    <property type="term" value="P:DNA restriction-modification system"/>
    <property type="evidence" value="ECO:0007669"/>
    <property type="project" value="InterPro"/>
</dbReference>
<dbReference type="InterPro" id="IPR008593">
    <property type="entry name" value="Dam_MeTrfase"/>
</dbReference>
<protein>
    <submittedName>
        <fullName evidence="1">DNA methyltransferase</fullName>
    </submittedName>
</protein>
<evidence type="ECO:0000313" key="2">
    <source>
        <dbReference type="Proteomes" id="UP001494874"/>
    </source>
</evidence>
<keyword evidence="1" id="KW-0808">Transferase</keyword>
<dbReference type="Pfam" id="PF05869">
    <property type="entry name" value="Dam"/>
    <property type="match status" value="1"/>
</dbReference>
<keyword evidence="2" id="KW-1185">Reference proteome</keyword>
<name>A0AAX4RBY4_9CAUD</name>
<gene>
    <name evidence="1" type="primary">113</name>
    <name evidence="1" type="ORF">SEA_MORGANA_113</name>
</gene>
<accession>A0AAX4RBY4</accession>
<dbReference type="GO" id="GO:0003677">
    <property type="term" value="F:DNA binding"/>
    <property type="evidence" value="ECO:0007669"/>
    <property type="project" value="InterPro"/>
</dbReference>